<evidence type="ECO:0000259" key="2">
    <source>
        <dbReference type="Pfam" id="PF18271"/>
    </source>
</evidence>
<reference evidence="4" key="1">
    <citation type="journal article" date="2017" name="BMC Genomics">
        <title>Gapless genome assembly of Colletotrichum higginsianum reveals chromosome structure and association of transposable elements with secondary metabolite gene clusters.</title>
        <authorList>
            <person name="Dallery J.-F."/>
            <person name="Lapalu N."/>
            <person name="Zampounis A."/>
            <person name="Pigne S."/>
            <person name="Luyten I."/>
            <person name="Amselem J."/>
            <person name="Wittenberg A.H.J."/>
            <person name="Zhou S."/>
            <person name="de Queiroz M.V."/>
            <person name="Robin G.P."/>
            <person name="Auger A."/>
            <person name="Hainaut M."/>
            <person name="Henrissat B."/>
            <person name="Kim K.-T."/>
            <person name="Lee Y.-H."/>
            <person name="Lespinet O."/>
            <person name="Schwartz D.C."/>
            <person name="Thon M.R."/>
            <person name="O'Connell R.J."/>
        </authorList>
    </citation>
    <scope>NUCLEOTIDE SEQUENCE [LARGE SCALE GENOMIC DNA]</scope>
    <source>
        <strain evidence="4">IMI 349063</strain>
    </source>
</reference>
<sequence length="338" mass="36255">MSSLSPSQLTYQLNYIPIVGFSASCVKSFFLVIIPTYFHSFSTLQAGPVSHFSMQYSKCFALLSFVSGAVAQQCTLQFDGRIPVGTEVEAFDANNNIFNPKNVVGAGLTFSQVLQLPNENSSPFDGNDNVPLAVAISDQSIFNNQTSFRRAELIPASNSGTDASTTGIKTLHFSIQKDAQRPLNLSHEYQMAFLESNDFSTNQVVLKAGTILGGDPNADPDTLTLFGNVNTKPAPPVLFSTSFTEGVVHNFAVTLNFDANTAQVFYSTDNNDLEAQGDVQVNNVTGQGQYHFGLLKKPVGGQGDITKNGFQPAGIDEAVIYSGVFQEDSANGCISLAP</sequence>
<evidence type="ECO:0000313" key="4">
    <source>
        <dbReference type="Proteomes" id="UP000092177"/>
    </source>
</evidence>
<dbReference type="EMBL" id="LTAN01000003">
    <property type="protein sequence ID" value="OBR13013.1"/>
    <property type="molecule type" value="Genomic_DNA"/>
</dbReference>
<protein>
    <recommendedName>
        <fullName evidence="2">Glycoside hydrolase 131 catalytic N-terminal domain-containing protein</fullName>
    </recommendedName>
</protein>
<dbReference type="VEuPathDB" id="FungiDB:CH63R_05309"/>
<accession>A0A1B7YLU1</accession>
<dbReference type="InterPro" id="IPR041524">
    <property type="entry name" value="GH131_N"/>
</dbReference>
<dbReference type="GeneID" id="28864391"/>
<dbReference type="Gene3D" id="2.60.120.1160">
    <property type="match status" value="1"/>
</dbReference>
<dbReference type="KEGG" id="chig:CH63R_05309"/>
<dbReference type="Pfam" id="PF18271">
    <property type="entry name" value="GH131_N"/>
    <property type="match status" value="1"/>
</dbReference>
<keyword evidence="4" id="KW-1185">Reference proteome</keyword>
<dbReference type="OrthoDB" id="5283326at2759"/>
<keyword evidence="1" id="KW-0812">Transmembrane</keyword>
<gene>
    <name evidence="3" type="ORF">CH63R_05309</name>
</gene>
<comment type="caution">
    <text evidence="3">The sequence shown here is derived from an EMBL/GenBank/DDBJ whole genome shotgun (WGS) entry which is preliminary data.</text>
</comment>
<evidence type="ECO:0000256" key="1">
    <source>
        <dbReference type="SAM" id="Phobius"/>
    </source>
</evidence>
<proteinExistence type="predicted"/>
<feature type="domain" description="Glycoside hydrolase 131 catalytic N-terminal" evidence="2">
    <location>
        <begin position="76"/>
        <end position="332"/>
    </location>
</feature>
<dbReference type="Proteomes" id="UP000092177">
    <property type="component" value="Chromosome 3"/>
</dbReference>
<name>A0A1B7YLU1_COLHI</name>
<feature type="transmembrane region" description="Helical" evidence="1">
    <location>
        <begin position="15"/>
        <end position="38"/>
    </location>
</feature>
<dbReference type="RefSeq" id="XP_018161530.1">
    <property type="nucleotide sequence ID" value="XM_018300284.1"/>
</dbReference>
<dbReference type="PANTHER" id="PTHR34612:SF2">
    <property type="entry name" value="GLYCOSIDE HYDROLASE 131 CATALYTIC N-TERMINAL DOMAIN-CONTAINING PROTEIN"/>
    <property type="match status" value="1"/>
</dbReference>
<dbReference type="PANTHER" id="PTHR34612">
    <property type="entry name" value="GH131_N DOMAIN-CONTAINING PROTEIN"/>
    <property type="match status" value="1"/>
</dbReference>
<dbReference type="AlphaFoldDB" id="A0A1B7YLU1"/>
<keyword evidence="1" id="KW-1133">Transmembrane helix</keyword>
<keyword evidence="1" id="KW-0472">Membrane</keyword>
<evidence type="ECO:0000313" key="3">
    <source>
        <dbReference type="EMBL" id="OBR13013.1"/>
    </source>
</evidence>
<organism evidence="3 4">
    <name type="scientific">Colletotrichum higginsianum (strain IMI 349063)</name>
    <name type="common">Crucifer anthracnose fungus</name>
    <dbReference type="NCBI Taxonomy" id="759273"/>
    <lineage>
        <taxon>Eukaryota</taxon>
        <taxon>Fungi</taxon>
        <taxon>Dikarya</taxon>
        <taxon>Ascomycota</taxon>
        <taxon>Pezizomycotina</taxon>
        <taxon>Sordariomycetes</taxon>
        <taxon>Hypocreomycetidae</taxon>
        <taxon>Glomerellales</taxon>
        <taxon>Glomerellaceae</taxon>
        <taxon>Colletotrichum</taxon>
        <taxon>Colletotrichum destructivum species complex</taxon>
    </lineage>
</organism>